<dbReference type="PANTHER" id="PTHR43300">
    <property type="entry name" value="ACETYLTRANSFERASE"/>
    <property type="match status" value="1"/>
</dbReference>
<evidence type="ECO:0000256" key="2">
    <source>
        <dbReference type="ARBA" id="ARBA00022679"/>
    </source>
</evidence>
<dbReference type="InterPro" id="IPR020019">
    <property type="entry name" value="AcTrfase_PglD-like"/>
</dbReference>
<protein>
    <submittedName>
        <fullName evidence="6">Acetyltransferase</fullName>
    </submittedName>
</protein>
<gene>
    <name evidence="6" type="ORF">RF683_07670</name>
</gene>
<dbReference type="InterPro" id="IPR011004">
    <property type="entry name" value="Trimer_LpxA-like_sf"/>
</dbReference>
<proteinExistence type="inferred from homology"/>
<keyword evidence="2" id="KW-0808">Transferase</keyword>
<dbReference type="PANTHER" id="PTHR43300:SF7">
    <property type="entry name" value="UDP-N-ACETYLBACILLOSAMINE N-ACETYLTRANSFERASE"/>
    <property type="match status" value="1"/>
</dbReference>
<evidence type="ECO:0000313" key="6">
    <source>
        <dbReference type="EMBL" id="WMW78875.1"/>
    </source>
</evidence>
<dbReference type="Proteomes" id="UP001180481">
    <property type="component" value="Chromosome"/>
</dbReference>
<reference evidence="6" key="1">
    <citation type="submission" date="2023-09" db="EMBL/GenBank/DDBJ databases">
        <title>Flavobacterium sp. 20NA77.7 isolated from freshwater.</title>
        <authorList>
            <person name="Le V."/>
            <person name="Ko S.-R."/>
            <person name="Ahn C.-Y."/>
            <person name="Oh H.-M."/>
        </authorList>
    </citation>
    <scope>NUCLEOTIDE SEQUENCE</scope>
    <source>
        <strain evidence="6">20NA77.7</strain>
    </source>
</reference>
<keyword evidence="4" id="KW-0012">Acyltransferase</keyword>
<evidence type="ECO:0000256" key="4">
    <source>
        <dbReference type="ARBA" id="ARBA00023315"/>
    </source>
</evidence>
<sequence length="199" mass="21162">MLIGAGGHAKVILDCIENEAKYKIFEVIDDVIEGDFLNQIKVKKRNKNQDYKTLNTIIAIGNPKHRKNIAEQLKSNFIMTIHPSAVVSKYAKIGKGSQVLATSVINADATIGNHCIINSGAIVEHDCVLEDYVHVAPNATLGGGVKVGESSHIGIGATIIQNISIGKNVIIGAGAVVTHNIPDNCTAVGIPAKPVKFHE</sequence>
<dbReference type="Gene3D" id="3.40.50.20">
    <property type="match status" value="1"/>
</dbReference>
<dbReference type="InterPro" id="IPR001451">
    <property type="entry name" value="Hexapep"/>
</dbReference>
<accession>A0ABY9RC82</accession>
<dbReference type="NCBIfam" id="TIGR03570">
    <property type="entry name" value="NeuD_NnaD"/>
    <property type="match status" value="1"/>
</dbReference>
<comment type="similarity">
    <text evidence="1">Belongs to the transferase hexapeptide repeat family.</text>
</comment>
<dbReference type="CDD" id="cd03360">
    <property type="entry name" value="LbH_AT_putative"/>
    <property type="match status" value="1"/>
</dbReference>
<evidence type="ECO:0000259" key="5">
    <source>
        <dbReference type="Pfam" id="PF17836"/>
    </source>
</evidence>
<feature type="domain" description="PglD N-terminal" evidence="5">
    <location>
        <begin position="2"/>
        <end position="73"/>
    </location>
</feature>
<keyword evidence="7" id="KW-1185">Reference proteome</keyword>
<evidence type="ECO:0000256" key="3">
    <source>
        <dbReference type="ARBA" id="ARBA00022737"/>
    </source>
</evidence>
<organism evidence="6 7">
    <name type="scientific">Flavobacterium nakdongensis</name>
    <dbReference type="NCBI Taxonomy" id="3073563"/>
    <lineage>
        <taxon>Bacteria</taxon>
        <taxon>Pseudomonadati</taxon>
        <taxon>Bacteroidota</taxon>
        <taxon>Flavobacteriia</taxon>
        <taxon>Flavobacteriales</taxon>
        <taxon>Flavobacteriaceae</taxon>
        <taxon>Flavobacterium</taxon>
    </lineage>
</organism>
<dbReference type="Gene3D" id="2.160.10.10">
    <property type="entry name" value="Hexapeptide repeat proteins"/>
    <property type="match status" value="1"/>
</dbReference>
<dbReference type="EMBL" id="CP133721">
    <property type="protein sequence ID" value="WMW78875.1"/>
    <property type="molecule type" value="Genomic_DNA"/>
</dbReference>
<dbReference type="Pfam" id="PF17836">
    <property type="entry name" value="PglD_N"/>
    <property type="match status" value="1"/>
</dbReference>
<dbReference type="InterPro" id="IPR018357">
    <property type="entry name" value="Hexapep_transf_CS"/>
</dbReference>
<dbReference type="RefSeq" id="WP_309533162.1">
    <property type="nucleotide sequence ID" value="NZ_CP133721.1"/>
</dbReference>
<dbReference type="InterPro" id="IPR041561">
    <property type="entry name" value="PglD_N"/>
</dbReference>
<evidence type="ECO:0000256" key="1">
    <source>
        <dbReference type="ARBA" id="ARBA00007274"/>
    </source>
</evidence>
<evidence type="ECO:0000313" key="7">
    <source>
        <dbReference type="Proteomes" id="UP001180481"/>
    </source>
</evidence>
<name>A0ABY9RC82_9FLAO</name>
<dbReference type="InterPro" id="IPR050179">
    <property type="entry name" value="Trans_hexapeptide_repeat"/>
</dbReference>
<dbReference type="SUPFAM" id="SSF51161">
    <property type="entry name" value="Trimeric LpxA-like enzymes"/>
    <property type="match status" value="1"/>
</dbReference>
<keyword evidence="3" id="KW-0677">Repeat</keyword>
<dbReference type="PROSITE" id="PS00101">
    <property type="entry name" value="HEXAPEP_TRANSFERASES"/>
    <property type="match status" value="1"/>
</dbReference>
<dbReference type="Pfam" id="PF00132">
    <property type="entry name" value="Hexapep"/>
    <property type="match status" value="2"/>
</dbReference>